<protein>
    <submittedName>
        <fullName evidence="6">GFA family protein</fullName>
    </submittedName>
</protein>
<dbReference type="PANTHER" id="PTHR33337">
    <property type="entry name" value="GFA DOMAIN-CONTAINING PROTEIN"/>
    <property type="match status" value="1"/>
</dbReference>
<keyword evidence="2" id="KW-0479">Metal-binding</keyword>
<dbReference type="AlphaFoldDB" id="A0A939INT5"/>
<evidence type="ECO:0000256" key="2">
    <source>
        <dbReference type="ARBA" id="ARBA00022723"/>
    </source>
</evidence>
<feature type="domain" description="CENP-V/GFA" evidence="5">
    <location>
        <begin position="5"/>
        <end position="117"/>
    </location>
</feature>
<evidence type="ECO:0000256" key="4">
    <source>
        <dbReference type="ARBA" id="ARBA00023239"/>
    </source>
</evidence>
<dbReference type="RefSeq" id="WP_206573278.1">
    <property type="nucleotide sequence ID" value="NZ_JAFKCV010000003.1"/>
</dbReference>
<dbReference type="InterPro" id="IPR006913">
    <property type="entry name" value="CENP-V/GFA"/>
</dbReference>
<comment type="similarity">
    <text evidence="1">Belongs to the Gfa family.</text>
</comment>
<dbReference type="GO" id="GO:0016846">
    <property type="term" value="F:carbon-sulfur lyase activity"/>
    <property type="evidence" value="ECO:0007669"/>
    <property type="project" value="InterPro"/>
</dbReference>
<dbReference type="Gene3D" id="3.90.1590.10">
    <property type="entry name" value="glutathione-dependent formaldehyde- activating enzyme (gfa)"/>
    <property type="match status" value="1"/>
</dbReference>
<reference evidence="6" key="1">
    <citation type="submission" date="2021-03" db="EMBL/GenBank/DDBJ databases">
        <title>novel species isolated from a fishpond in China.</title>
        <authorList>
            <person name="Lu H."/>
            <person name="Cai Z."/>
        </authorList>
    </citation>
    <scope>NUCLEOTIDE SEQUENCE</scope>
    <source>
        <strain evidence="6">JCM 30855</strain>
    </source>
</reference>
<evidence type="ECO:0000256" key="3">
    <source>
        <dbReference type="ARBA" id="ARBA00022833"/>
    </source>
</evidence>
<sequence length="138" mass="15472">MKKNYEGHCLCKKVSITAQLDEKVGVCHCSMCRQWVGGPFLGVDGGTDAAIRGTEHLGYFVSSDWARRAFCRECGSALFYELRESGQKIISAGLFAKDEGFSLDHQIFIDEKPHWYAFANQTQTMTGAEVFAEFTKQQ</sequence>
<dbReference type="InterPro" id="IPR011057">
    <property type="entry name" value="Mss4-like_sf"/>
</dbReference>
<name>A0A939INT5_9ALTE</name>
<accession>A0A939INT5</accession>
<keyword evidence="4" id="KW-0456">Lyase</keyword>
<keyword evidence="3" id="KW-0862">Zinc</keyword>
<dbReference type="Proteomes" id="UP000664654">
    <property type="component" value="Unassembled WGS sequence"/>
</dbReference>
<evidence type="ECO:0000313" key="7">
    <source>
        <dbReference type="Proteomes" id="UP000664654"/>
    </source>
</evidence>
<proteinExistence type="inferred from homology"/>
<dbReference type="Pfam" id="PF04828">
    <property type="entry name" value="GFA"/>
    <property type="match status" value="1"/>
</dbReference>
<dbReference type="PANTHER" id="PTHR33337:SF40">
    <property type="entry name" value="CENP-V_GFA DOMAIN-CONTAINING PROTEIN-RELATED"/>
    <property type="match status" value="1"/>
</dbReference>
<gene>
    <name evidence="6" type="ORF">J0A66_08115</name>
</gene>
<dbReference type="SUPFAM" id="SSF51316">
    <property type="entry name" value="Mss4-like"/>
    <property type="match status" value="1"/>
</dbReference>
<dbReference type="GO" id="GO:0046872">
    <property type="term" value="F:metal ion binding"/>
    <property type="evidence" value="ECO:0007669"/>
    <property type="project" value="UniProtKB-KW"/>
</dbReference>
<evidence type="ECO:0000259" key="5">
    <source>
        <dbReference type="PROSITE" id="PS51891"/>
    </source>
</evidence>
<dbReference type="EMBL" id="JAFKCV010000003">
    <property type="protein sequence ID" value="MBN7825180.1"/>
    <property type="molecule type" value="Genomic_DNA"/>
</dbReference>
<keyword evidence="7" id="KW-1185">Reference proteome</keyword>
<dbReference type="PROSITE" id="PS51891">
    <property type="entry name" value="CENP_V_GFA"/>
    <property type="match status" value="1"/>
</dbReference>
<organism evidence="6 7">
    <name type="scientific">Bowmanella dokdonensis</name>
    <dbReference type="NCBI Taxonomy" id="751969"/>
    <lineage>
        <taxon>Bacteria</taxon>
        <taxon>Pseudomonadati</taxon>
        <taxon>Pseudomonadota</taxon>
        <taxon>Gammaproteobacteria</taxon>
        <taxon>Alteromonadales</taxon>
        <taxon>Alteromonadaceae</taxon>
        <taxon>Bowmanella</taxon>
    </lineage>
</organism>
<evidence type="ECO:0000256" key="1">
    <source>
        <dbReference type="ARBA" id="ARBA00005495"/>
    </source>
</evidence>
<comment type="caution">
    <text evidence="6">The sequence shown here is derived from an EMBL/GenBank/DDBJ whole genome shotgun (WGS) entry which is preliminary data.</text>
</comment>
<evidence type="ECO:0000313" key="6">
    <source>
        <dbReference type="EMBL" id="MBN7825180.1"/>
    </source>
</evidence>